<protein>
    <submittedName>
        <fullName evidence="1">Uncharacterized protein</fullName>
    </submittedName>
</protein>
<keyword evidence="2" id="KW-1185">Reference proteome</keyword>
<name>A0A8E0WMX3_9RICK</name>
<evidence type="ECO:0000313" key="2">
    <source>
        <dbReference type="Proteomes" id="UP000027161"/>
    </source>
</evidence>
<accession>A0A8E0WMX3</accession>
<evidence type="ECO:0000313" key="1">
    <source>
        <dbReference type="EMBL" id="KDO03581.1"/>
    </source>
</evidence>
<reference evidence="1 2" key="1">
    <citation type="submission" date="2014-02" db="EMBL/GenBank/DDBJ databases">
        <title>Draft genome sequence of Rickettsia buchneri sp. nov. ISO7T.</title>
        <authorList>
            <person name="Felsheim R.F."/>
            <person name="Kurtti T.J."/>
            <person name="Munderloh U.G."/>
        </authorList>
    </citation>
    <scope>NUCLEOTIDE SEQUENCE [LARGE SCALE GENOMIC DNA]</scope>
    <source>
        <strain evidence="1 2">ISO7</strain>
    </source>
</reference>
<gene>
    <name evidence="1" type="ORF">REISMN_00880</name>
</gene>
<comment type="caution">
    <text evidence="1">The sequence shown here is derived from an EMBL/GenBank/DDBJ whole genome shotgun (WGS) entry which is preliminary data.</text>
</comment>
<sequence>MLEQGRYRYIVGGNKVNKISKNEKKQREEAVLYIRERVAYLWEYLKKVSDQPSLYTKILRQIKRLEQKIVELSSYQDEQFVSSTVEYVPIIKILEYIFCTKKINF</sequence>
<organism evidence="1 2">
    <name type="scientific">Rickettsia tamurae subsp. buchneri</name>
    <dbReference type="NCBI Taxonomy" id="1462938"/>
    <lineage>
        <taxon>Bacteria</taxon>
        <taxon>Pseudomonadati</taxon>
        <taxon>Pseudomonadota</taxon>
        <taxon>Alphaproteobacteria</taxon>
        <taxon>Rickettsiales</taxon>
        <taxon>Rickettsiaceae</taxon>
        <taxon>Rickettsieae</taxon>
        <taxon>Rickettsia</taxon>
        <taxon>spotted fever group</taxon>
    </lineage>
</organism>
<dbReference type="EMBL" id="JFKF01000021">
    <property type="protein sequence ID" value="KDO03581.1"/>
    <property type="molecule type" value="Genomic_DNA"/>
</dbReference>
<dbReference type="Proteomes" id="UP000027161">
    <property type="component" value="Unassembled WGS sequence"/>
</dbReference>
<proteinExistence type="predicted"/>
<dbReference type="RefSeq" id="WP_179943708.1">
    <property type="nucleotide sequence ID" value="NZ_CP113531.1"/>
</dbReference>
<dbReference type="AlphaFoldDB" id="A0A8E0WMX3"/>